<evidence type="ECO:0000313" key="2">
    <source>
        <dbReference type="EMBL" id="KAL1409477.1"/>
    </source>
</evidence>
<dbReference type="RefSeq" id="XP_069209421.1">
    <property type="nucleotide sequence ID" value="XM_069352003.1"/>
</dbReference>
<comment type="caution">
    <text evidence="2">The sequence shown here is derived from an EMBL/GenBank/DDBJ whole genome shotgun (WGS) entry which is preliminary data.</text>
</comment>
<gene>
    <name evidence="2" type="ORF">Q8F55_003460</name>
</gene>
<dbReference type="Pfam" id="PF01323">
    <property type="entry name" value="DSBA"/>
    <property type="match status" value="1"/>
</dbReference>
<dbReference type="Proteomes" id="UP001565368">
    <property type="component" value="Unassembled WGS sequence"/>
</dbReference>
<dbReference type="EMBL" id="JBBXJM010000003">
    <property type="protein sequence ID" value="KAL1409477.1"/>
    <property type="molecule type" value="Genomic_DNA"/>
</dbReference>
<reference evidence="2 3" key="1">
    <citation type="submission" date="2023-08" db="EMBL/GenBank/DDBJ databases">
        <title>Annotated Genome Sequence of Vanrija albida AlHP1.</title>
        <authorList>
            <person name="Herzog R."/>
        </authorList>
    </citation>
    <scope>NUCLEOTIDE SEQUENCE [LARGE SCALE GENOMIC DNA]</scope>
    <source>
        <strain evidence="2 3">AlHP1</strain>
    </source>
</reference>
<dbReference type="Gene3D" id="3.40.30.10">
    <property type="entry name" value="Glutaredoxin"/>
    <property type="match status" value="1"/>
</dbReference>
<dbReference type="SUPFAM" id="SSF52833">
    <property type="entry name" value="Thioredoxin-like"/>
    <property type="match status" value="1"/>
</dbReference>
<name>A0ABR3Q4U5_9TREE</name>
<accession>A0ABR3Q4U5</accession>
<dbReference type="PANTHER" id="PTHR13887">
    <property type="entry name" value="GLUTATHIONE S-TRANSFERASE KAPPA"/>
    <property type="match status" value="1"/>
</dbReference>
<protein>
    <recommendedName>
        <fullName evidence="1">DSBA-like thioredoxin domain-containing protein</fullName>
    </recommendedName>
</protein>
<organism evidence="2 3">
    <name type="scientific">Vanrija albida</name>
    <dbReference type="NCBI Taxonomy" id="181172"/>
    <lineage>
        <taxon>Eukaryota</taxon>
        <taxon>Fungi</taxon>
        <taxon>Dikarya</taxon>
        <taxon>Basidiomycota</taxon>
        <taxon>Agaricomycotina</taxon>
        <taxon>Tremellomycetes</taxon>
        <taxon>Trichosporonales</taxon>
        <taxon>Trichosporonaceae</taxon>
        <taxon>Vanrija</taxon>
    </lineage>
</organism>
<dbReference type="GeneID" id="95984503"/>
<dbReference type="PANTHER" id="PTHR13887:SF41">
    <property type="entry name" value="THIOREDOXIN SUPERFAMILY PROTEIN"/>
    <property type="match status" value="1"/>
</dbReference>
<dbReference type="InterPro" id="IPR036249">
    <property type="entry name" value="Thioredoxin-like_sf"/>
</dbReference>
<evidence type="ECO:0000313" key="3">
    <source>
        <dbReference type="Proteomes" id="UP001565368"/>
    </source>
</evidence>
<keyword evidence="3" id="KW-1185">Reference proteome</keyword>
<sequence length="255" mass="28615">MTNATQSLKIDVTSDMLCPFCLLGLKQLELAITRYREQNPQPLDINIRIHPFQLNNMLTDEPESREEWAVRKFGPEQAIALRSCLNDKFATVGLPEIVSGGQLSSSHHAQRITEYAGHIRPEAQLPLVMELCEATHIEGTAPSDKDVLARVSTKHGLFSSEEEAREWLDSNAYDIEVRKAYQNAQKQGITGVPFFVFQDKYAASGAMGVDEFVNIIGEIFKREKDSSPQPLMVVGDQCDIHDQCNSAEFHPERVL</sequence>
<dbReference type="CDD" id="cd03024">
    <property type="entry name" value="DsbA_FrnE"/>
    <property type="match status" value="1"/>
</dbReference>
<evidence type="ECO:0000259" key="1">
    <source>
        <dbReference type="Pfam" id="PF01323"/>
    </source>
</evidence>
<proteinExistence type="predicted"/>
<dbReference type="InterPro" id="IPR001853">
    <property type="entry name" value="DSBA-like_thioredoxin_dom"/>
</dbReference>
<feature type="domain" description="DSBA-like thioredoxin" evidence="1">
    <location>
        <begin position="10"/>
        <end position="216"/>
    </location>
</feature>